<evidence type="ECO:0000313" key="4">
    <source>
        <dbReference type="Proteomes" id="UP000246121"/>
    </source>
</evidence>
<dbReference type="VEuPathDB" id="TriTrypDB:TCSYLVIO_004675"/>
<keyword evidence="2" id="KW-0175">Coiled coil</keyword>
<proteinExistence type="inferred from homology"/>
<sequence length="289" mass="33972">MTSVSERLVLQLVKLHQREEEIERERALLREREDLKVSLGKRLAQVQGQLQKVESVRATLEELNRAEEEKYHEARKEDEVERERLSESLRDAIDTVNAYSEEVMKMEAKANHENKSLKEQLEIYAKHLSTGEDKYDEIMKAREAEYAKIESKRDTEAARKPQLEKELEDETREFEAARKEHAELQEKVNGCLTYLSDFQERLLKARETFESAKNEKERQMRKIRSLESDRQLMISRAEKSKGERDKEHAKVMLLEEKINALKKQTEKIWAVVAMLDGGEADNEARNEKN</sequence>
<dbReference type="VEuPathDB" id="TriTrypDB:TcBrA4_0013180"/>
<dbReference type="InterPro" id="IPR026183">
    <property type="entry name" value="Taxilin_fam"/>
</dbReference>
<dbReference type="VEuPathDB" id="TriTrypDB:ECC02_000501"/>
<dbReference type="VEuPathDB" id="TriTrypDB:TcCL_NonESM01906"/>
<dbReference type="AlphaFoldDB" id="A0A2V2VTS3"/>
<dbReference type="OrthoDB" id="272455at2759"/>
<dbReference type="Proteomes" id="UP000246121">
    <property type="component" value="Unassembled WGS sequence"/>
</dbReference>
<evidence type="ECO:0000313" key="3">
    <source>
        <dbReference type="EMBL" id="PWU97723.1"/>
    </source>
</evidence>
<dbReference type="VEuPathDB" id="TriTrypDB:TcG_06548"/>
<dbReference type="VEuPathDB" id="TriTrypDB:BCY84_11283"/>
<dbReference type="EMBL" id="PRFA01000014">
    <property type="protein sequence ID" value="PWU97723.1"/>
    <property type="molecule type" value="Genomic_DNA"/>
</dbReference>
<dbReference type="VEuPathDB" id="TriTrypDB:TCDM_03470"/>
<feature type="coiled-coil region" evidence="2">
    <location>
        <begin position="5"/>
        <end position="109"/>
    </location>
</feature>
<dbReference type="GO" id="GO:0019905">
    <property type="term" value="F:syntaxin binding"/>
    <property type="evidence" value="ECO:0007669"/>
    <property type="project" value="InterPro"/>
</dbReference>
<organism evidence="3 4">
    <name type="scientific">Trypanosoma cruzi</name>
    <dbReference type="NCBI Taxonomy" id="5693"/>
    <lineage>
        <taxon>Eukaryota</taxon>
        <taxon>Discoba</taxon>
        <taxon>Euglenozoa</taxon>
        <taxon>Kinetoplastea</taxon>
        <taxon>Metakinetoplastina</taxon>
        <taxon>Trypanosomatida</taxon>
        <taxon>Trypanosomatidae</taxon>
        <taxon>Trypanosoma</taxon>
        <taxon>Schizotrypanum</taxon>
    </lineage>
</organism>
<dbReference type="Pfam" id="PF09728">
    <property type="entry name" value="Taxilin"/>
    <property type="match status" value="1"/>
</dbReference>
<dbReference type="VEuPathDB" id="TriTrypDB:C4B63_14g61"/>
<gene>
    <name evidence="3" type="ORF">C4B63_14g61</name>
</gene>
<dbReference type="VEuPathDB" id="TriTrypDB:C3747_19g63"/>
<comment type="caution">
    <text evidence="3">The sequence shown here is derived from an EMBL/GenBank/DDBJ whole genome shotgun (WGS) entry which is preliminary data.</text>
</comment>
<dbReference type="VEuPathDB" id="TriTrypDB:TcCLB.509791.110"/>
<accession>A0A2V2VTS3</accession>
<protein>
    <submittedName>
        <fullName evidence="3">Uncharacterized protein</fullName>
    </submittedName>
</protein>
<dbReference type="VEuPathDB" id="TriTrypDB:Tc_MARK_3466"/>
<evidence type="ECO:0000256" key="1">
    <source>
        <dbReference type="ARBA" id="ARBA00009550"/>
    </source>
</evidence>
<evidence type="ECO:0000256" key="2">
    <source>
        <dbReference type="SAM" id="Coils"/>
    </source>
</evidence>
<reference evidence="3 4" key="1">
    <citation type="journal article" date="2018" name="Microb. Genom.">
        <title>Expanding an expanded genome: long-read sequencing of Trypanosoma cruzi.</title>
        <authorList>
            <person name="Berna L."/>
            <person name="Rodriguez M."/>
            <person name="Chiribao M.L."/>
            <person name="Parodi-Talice A."/>
            <person name="Pita S."/>
            <person name="Rijo G."/>
            <person name="Alvarez-Valin F."/>
            <person name="Robello C."/>
        </authorList>
    </citation>
    <scope>NUCLEOTIDE SEQUENCE [LARGE SCALE GENOMIC DNA]</scope>
    <source>
        <strain evidence="3 4">Dm28c</strain>
    </source>
</reference>
<name>A0A2V2VTS3_TRYCR</name>
<comment type="similarity">
    <text evidence="1">Belongs to the taxilin family.</text>
</comment>
<dbReference type="VEuPathDB" id="TriTrypDB:TcCLB.511039.20"/>
<feature type="coiled-coil region" evidence="2">
    <location>
        <begin position="153"/>
        <end position="264"/>
    </location>
</feature>